<protein>
    <submittedName>
        <fullName evidence="7">FtsW/RodA/SpoVE family cell cycle protein</fullName>
    </submittedName>
</protein>
<evidence type="ECO:0000313" key="7">
    <source>
        <dbReference type="EMBL" id="GAA1677496.1"/>
    </source>
</evidence>
<dbReference type="EMBL" id="BAAANY010000009">
    <property type="protein sequence ID" value="GAA1677496.1"/>
    <property type="molecule type" value="Genomic_DNA"/>
</dbReference>
<accession>A0ABN2GVH5</accession>
<evidence type="ECO:0000313" key="8">
    <source>
        <dbReference type="Proteomes" id="UP001500618"/>
    </source>
</evidence>
<keyword evidence="3" id="KW-0133">Cell shape</keyword>
<dbReference type="InterPro" id="IPR001182">
    <property type="entry name" value="FtsW/RodA"/>
</dbReference>
<reference evidence="7 8" key="1">
    <citation type="journal article" date="2019" name="Int. J. Syst. Evol. Microbiol.">
        <title>The Global Catalogue of Microorganisms (GCM) 10K type strain sequencing project: providing services to taxonomists for standard genome sequencing and annotation.</title>
        <authorList>
            <consortium name="The Broad Institute Genomics Platform"/>
            <consortium name="The Broad Institute Genome Sequencing Center for Infectious Disease"/>
            <person name="Wu L."/>
            <person name="Ma J."/>
        </authorList>
    </citation>
    <scope>NUCLEOTIDE SEQUENCE [LARGE SCALE GENOMIC DNA]</scope>
    <source>
        <strain evidence="7 8">JCM 14718</strain>
    </source>
</reference>
<feature type="transmembrane region" description="Helical" evidence="6">
    <location>
        <begin position="124"/>
        <end position="142"/>
    </location>
</feature>
<evidence type="ECO:0000256" key="1">
    <source>
        <dbReference type="ARBA" id="ARBA00004141"/>
    </source>
</evidence>
<organism evidence="7 8">
    <name type="scientific">Fodinicola feengrottensis</name>
    <dbReference type="NCBI Taxonomy" id="435914"/>
    <lineage>
        <taxon>Bacteria</taxon>
        <taxon>Bacillati</taxon>
        <taxon>Actinomycetota</taxon>
        <taxon>Actinomycetes</taxon>
        <taxon>Mycobacteriales</taxon>
        <taxon>Fodinicola</taxon>
    </lineage>
</organism>
<dbReference type="RefSeq" id="WP_344310550.1">
    <property type="nucleotide sequence ID" value="NZ_BAAANY010000009.1"/>
</dbReference>
<feature type="transmembrane region" description="Helical" evidence="6">
    <location>
        <begin position="154"/>
        <end position="173"/>
    </location>
</feature>
<feature type="transmembrane region" description="Helical" evidence="6">
    <location>
        <begin position="429"/>
        <end position="448"/>
    </location>
</feature>
<feature type="transmembrane region" description="Helical" evidence="6">
    <location>
        <begin position="363"/>
        <end position="384"/>
    </location>
</feature>
<dbReference type="Pfam" id="PF01098">
    <property type="entry name" value="FTSW_RODA_SPOVE"/>
    <property type="match status" value="1"/>
</dbReference>
<feature type="transmembrane region" description="Helical" evidence="6">
    <location>
        <begin position="57"/>
        <end position="76"/>
    </location>
</feature>
<sequence>MSTTTASAPTARPAGRRQPTRRNAELLLLLVAMAIVLMVSASIQAALQGTINLNCVYIPAALTAVFLIAHVVVRFFASYADPIILPCVALLNGIGVIFIQRLGLVSATGSGTLPETYGGQGLRQVIWTLVGITAFCVVLLFIRDHRVLSRYSYTLGIGGLLFVILPAVLPSRISDPNNNGAKIWLALPGVGQIQPGEFGKLALMVFFASYLVSKRDVLSLASKRFVGIDLPRGRDLGPVVTAWLVSLLVLMFERDLGTSLLYFGIFITMLYIATERTSWLLIGLVMFIGGSVFAWSVVARVQLRVDIWLHPFADAAGTGYQLVQSLFALGSGGLFGTGPGAGHPAIVPVASSDFITTTLGEEVGLFGLTGILMLYAIISLRGMRTALDVRDSFGKLLAGGMAFSIGLQVFVIIGGVSDLIPLTGVTTPWLSYGGSSLLASWILVAILLRISDTGRRPAVTAAPAVQLQSAPTEVVRL</sequence>
<keyword evidence="8" id="KW-1185">Reference proteome</keyword>
<gene>
    <name evidence="7" type="ORF">GCM10009765_28490</name>
</gene>
<evidence type="ECO:0000256" key="3">
    <source>
        <dbReference type="ARBA" id="ARBA00022960"/>
    </source>
</evidence>
<dbReference type="PANTHER" id="PTHR30474">
    <property type="entry name" value="CELL CYCLE PROTEIN"/>
    <property type="match status" value="1"/>
</dbReference>
<keyword evidence="4 6" id="KW-1133">Transmembrane helix</keyword>
<name>A0ABN2GVH5_9ACTN</name>
<evidence type="ECO:0000256" key="6">
    <source>
        <dbReference type="SAM" id="Phobius"/>
    </source>
</evidence>
<feature type="transmembrane region" description="Helical" evidence="6">
    <location>
        <begin position="279"/>
        <end position="298"/>
    </location>
</feature>
<feature type="transmembrane region" description="Helical" evidence="6">
    <location>
        <begin position="396"/>
        <end position="417"/>
    </location>
</feature>
<feature type="transmembrane region" description="Helical" evidence="6">
    <location>
        <begin position="26"/>
        <end position="45"/>
    </location>
</feature>
<comment type="subcellular location">
    <subcellularLocation>
        <location evidence="1">Membrane</location>
        <topology evidence="1">Multi-pass membrane protein</topology>
    </subcellularLocation>
</comment>
<evidence type="ECO:0000256" key="5">
    <source>
        <dbReference type="ARBA" id="ARBA00023136"/>
    </source>
</evidence>
<proteinExistence type="predicted"/>
<feature type="transmembrane region" description="Helical" evidence="6">
    <location>
        <begin position="256"/>
        <end position="272"/>
    </location>
</feature>
<evidence type="ECO:0000256" key="2">
    <source>
        <dbReference type="ARBA" id="ARBA00022692"/>
    </source>
</evidence>
<dbReference type="PANTHER" id="PTHR30474:SF3">
    <property type="entry name" value="PEPTIDOGLYCAN GLYCOSYLTRANSFERASE RODA"/>
    <property type="match status" value="1"/>
</dbReference>
<dbReference type="Proteomes" id="UP001500618">
    <property type="component" value="Unassembled WGS sequence"/>
</dbReference>
<keyword evidence="2 6" id="KW-0812">Transmembrane</keyword>
<comment type="caution">
    <text evidence="7">The sequence shown here is derived from an EMBL/GenBank/DDBJ whole genome shotgun (WGS) entry which is preliminary data.</text>
</comment>
<evidence type="ECO:0000256" key="4">
    <source>
        <dbReference type="ARBA" id="ARBA00022989"/>
    </source>
</evidence>
<feature type="transmembrane region" description="Helical" evidence="6">
    <location>
        <begin position="83"/>
        <end position="104"/>
    </location>
</feature>
<keyword evidence="5 6" id="KW-0472">Membrane</keyword>